<protein>
    <submittedName>
        <fullName evidence="1">Uncharacterized protein</fullName>
    </submittedName>
</protein>
<accession>A0A7I8HYB1</accession>
<proteinExistence type="predicted"/>
<sequence length="571" mass="64978">MTNFVEPSQNYKDCCTDFFVKMHQGVASVQRVDFSNSKHGLFDLWCSQIEKVLLNQYCEAQIPSIISTLLDGVESCVVVFQVGPSFSFQFNTTATEEGWLRLINSAGLSIIAIEYIEIGLDYIDKQYDLIASHWNNIDPYRDRKCISKPKFFAVKLSHKNQETSVIEHLNEDVNDGLTNFLLTKRKPSLFYIIHFFQDLAFLRGLATRVGSDNLYVIVNDGNLAFHHLIVVKKFLNNHAIDNSYLRDFDMNKMKAGDMLLTSTLGPLSPMHLSCSRLIVKARELQVVTFTLQHGITLPDVFTTVTEYTLAWSEMAAKEIMVRSHSVIRSKVFSAGNVRPNYKSSPDFLARKFGNWVSRFERRVMIATNLHWTGAHGVSSSDVSTLIIKMSKKNQDTLFLIRPHPEDYSLRVTAGLENVILIDDVITGLLDISIDQVLVNCDLLLSTYSTLLYDAARNKIPFAVFDYHAVVGEDSDLYPELARLLKIDNISDVDLDYLFRNICFSVDDLTYEDDFCRFLLALSKYPGSPITQEQRCELDKITDYCQAIAPDYGRNAYKKKLESAFIYGVSKL</sequence>
<organism evidence="1 2">
    <name type="scientific">Aeromonas caviae</name>
    <name type="common">Aeromonas punctata</name>
    <dbReference type="NCBI Taxonomy" id="648"/>
    <lineage>
        <taxon>Bacteria</taxon>
        <taxon>Pseudomonadati</taxon>
        <taxon>Pseudomonadota</taxon>
        <taxon>Gammaproteobacteria</taxon>
        <taxon>Aeromonadales</taxon>
        <taxon>Aeromonadaceae</taxon>
        <taxon>Aeromonas</taxon>
    </lineage>
</organism>
<name>A0A7I8HYB1_AERCA</name>
<dbReference type="RefSeq" id="WP_223931958.1">
    <property type="nucleotide sequence ID" value="NZ_BPNA01000007.1"/>
</dbReference>
<gene>
    <name evidence="1" type="ORF">KAM351_08800</name>
</gene>
<evidence type="ECO:0000313" key="2">
    <source>
        <dbReference type="Proteomes" id="UP000886934"/>
    </source>
</evidence>
<dbReference type="EMBL" id="BPNN01000008">
    <property type="protein sequence ID" value="GJA62269.1"/>
    <property type="molecule type" value="Genomic_DNA"/>
</dbReference>
<comment type="caution">
    <text evidence="1">The sequence shown here is derived from an EMBL/GenBank/DDBJ whole genome shotgun (WGS) entry which is preliminary data.</text>
</comment>
<reference evidence="1" key="1">
    <citation type="submission" date="2021-07" db="EMBL/GenBank/DDBJ databases">
        <title>Draft genome sequence of carbapenem-resistant Aeromonas spp. in Japan.</title>
        <authorList>
            <person name="Maehana S."/>
            <person name="Suzuki M."/>
            <person name="Kitasato H."/>
        </authorList>
    </citation>
    <scope>NUCLEOTIDE SEQUENCE</scope>
    <source>
        <strain evidence="1">KAM351</strain>
    </source>
</reference>
<dbReference type="Proteomes" id="UP000886934">
    <property type="component" value="Unassembled WGS sequence"/>
</dbReference>
<evidence type="ECO:0000313" key="1">
    <source>
        <dbReference type="EMBL" id="GJA62269.1"/>
    </source>
</evidence>
<dbReference type="Gene3D" id="3.40.50.12580">
    <property type="match status" value="1"/>
</dbReference>
<dbReference type="InterPro" id="IPR043148">
    <property type="entry name" value="TagF_C"/>
</dbReference>
<dbReference type="AlphaFoldDB" id="A0A7I8HYB1"/>